<dbReference type="NCBIfam" id="TIGR00810">
    <property type="entry name" value="secG"/>
    <property type="match status" value="1"/>
</dbReference>
<evidence type="ECO:0000256" key="8">
    <source>
        <dbReference type="ARBA" id="ARBA00022989"/>
    </source>
</evidence>
<name>A0ABQ0AD46_9GAMM</name>
<dbReference type="PANTHER" id="PTHR34182">
    <property type="entry name" value="PROTEIN-EXPORT MEMBRANE PROTEIN SECG"/>
    <property type="match status" value="1"/>
</dbReference>
<feature type="transmembrane region" description="Helical" evidence="11">
    <location>
        <begin position="51"/>
        <end position="74"/>
    </location>
</feature>
<evidence type="ECO:0000313" key="13">
    <source>
        <dbReference type="EMBL" id="GAA6169573.1"/>
    </source>
</evidence>
<keyword evidence="9 11" id="KW-0811">Translocation</keyword>
<dbReference type="EMBL" id="BAABWN010000013">
    <property type="protein sequence ID" value="GAA6169573.1"/>
    <property type="molecule type" value="Genomic_DNA"/>
</dbReference>
<protein>
    <recommendedName>
        <fullName evidence="3 11">Protein-export membrane protein SecG</fullName>
    </recommendedName>
</protein>
<evidence type="ECO:0000256" key="1">
    <source>
        <dbReference type="ARBA" id="ARBA00004651"/>
    </source>
</evidence>
<gene>
    <name evidence="13" type="primary">secG</name>
    <name evidence="13" type="ORF">NBRC116591_33840</name>
</gene>
<evidence type="ECO:0000313" key="14">
    <source>
        <dbReference type="Proteomes" id="UP001465153"/>
    </source>
</evidence>
<accession>A0ABQ0AD46</accession>
<evidence type="ECO:0000256" key="6">
    <source>
        <dbReference type="ARBA" id="ARBA00022692"/>
    </source>
</evidence>
<comment type="subcellular location">
    <subcellularLocation>
        <location evidence="1 11">Cell membrane</location>
        <topology evidence="1 11">Multi-pass membrane protein</topology>
    </subcellularLocation>
</comment>
<dbReference type="Proteomes" id="UP001465153">
    <property type="component" value="Unassembled WGS sequence"/>
</dbReference>
<dbReference type="RefSeq" id="WP_353304065.1">
    <property type="nucleotide sequence ID" value="NZ_BAABWN010000013.1"/>
</dbReference>
<comment type="function">
    <text evidence="11">Involved in protein export. Participates in an early event of protein translocation.</text>
</comment>
<comment type="caution">
    <text evidence="11">Lacks conserved residue(s) required for the propagation of feature annotation.</text>
</comment>
<evidence type="ECO:0000256" key="2">
    <source>
        <dbReference type="ARBA" id="ARBA00008445"/>
    </source>
</evidence>
<comment type="similarity">
    <text evidence="2 11">Belongs to the SecG family.</text>
</comment>
<organism evidence="13 14">
    <name type="scientific">Sessilibacter corallicola</name>
    <dbReference type="NCBI Taxonomy" id="2904075"/>
    <lineage>
        <taxon>Bacteria</taxon>
        <taxon>Pseudomonadati</taxon>
        <taxon>Pseudomonadota</taxon>
        <taxon>Gammaproteobacteria</taxon>
        <taxon>Cellvibrionales</taxon>
        <taxon>Cellvibrionaceae</taxon>
        <taxon>Sessilibacter</taxon>
    </lineage>
</organism>
<sequence length="146" mass="14992">MQTLIIIAYLLVSFAIIGLIMLQQGKGAEAGASFGGGSSQTVFGSQGGGNFFSKVTGWLAAVFFVLAFGLTYLAKQNSAVEEFNPGLINESAPALEESDIPTIESSEAGTDSDIPALSSEADSAVDDVPAIESDVPAVEQPEGSNN</sequence>
<evidence type="ECO:0000256" key="4">
    <source>
        <dbReference type="ARBA" id="ARBA00022448"/>
    </source>
</evidence>
<comment type="caution">
    <text evidence="13">The sequence shown here is derived from an EMBL/GenBank/DDBJ whole genome shotgun (WGS) entry which is preliminary data.</text>
</comment>
<dbReference type="Pfam" id="PF03840">
    <property type="entry name" value="SecG"/>
    <property type="match status" value="1"/>
</dbReference>
<keyword evidence="7 11" id="KW-0653">Protein transport</keyword>
<keyword evidence="10 11" id="KW-0472">Membrane</keyword>
<dbReference type="PANTHER" id="PTHR34182:SF1">
    <property type="entry name" value="PROTEIN-EXPORT MEMBRANE PROTEIN SECG"/>
    <property type="match status" value="1"/>
</dbReference>
<keyword evidence="8 11" id="KW-1133">Transmembrane helix</keyword>
<evidence type="ECO:0000256" key="10">
    <source>
        <dbReference type="ARBA" id="ARBA00023136"/>
    </source>
</evidence>
<evidence type="ECO:0000256" key="11">
    <source>
        <dbReference type="RuleBase" id="RU365087"/>
    </source>
</evidence>
<feature type="region of interest" description="Disordered" evidence="12">
    <location>
        <begin position="91"/>
        <end position="146"/>
    </location>
</feature>
<evidence type="ECO:0000256" key="3">
    <source>
        <dbReference type="ARBA" id="ARBA00017876"/>
    </source>
</evidence>
<reference evidence="13 14" key="1">
    <citation type="submission" date="2024-04" db="EMBL/GenBank/DDBJ databases">
        <title>Draft genome sequence of Sessilibacter corallicola NBRC 116591.</title>
        <authorList>
            <person name="Miyakawa T."/>
            <person name="Kusuya Y."/>
            <person name="Miura T."/>
        </authorList>
    </citation>
    <scope>NUCLEOTIDE SEQUENCE [LARGE SCALE GENOMIC DNA]</scope>
    <source>
        <strain evidence="13 14">KU-00831-HH</strain>
    </source>
</reference>
<dbReference type="PRINTS" id="PR01651">
    <property type="entry name" value="SECGEXPORT"/>
</dbReference>
<keyword evidence="6 11" id="KW-0812">Transmembrane</keyword>
<keyword evidence="4 11" id="KW-0813">Transport</keyword>
<keyword evidence="5 11" id="KW-1003">Cell membrane</keyword>
<evidence type="ECO:0000256" key="9">
    <source>
        <dbReference type="ARBA" id="ARBA00023010"/>
    </source>
</evidence>
<dbReference type="InterPro" id="IPR004692">
    <property type="entry name" value="SecG"/>
</dbReference>
<keyword evidence="14" id="KW-1185">Reference proteome</keyword>
<evidence type="ECO:0000256" key="7">
    <source>
        <dbReference type="ARBA" id="ARBA00022927"/>
    </source>
</evidence>
<evidence type="ECO:0000256" key="5">
    <source>
        <dbReference type="ARBA" id="ARBA00022475"/>
    </source>
</evidence>
<proteinExistence type="inferred from homology"/>
<evidence type="ECO:0000256" key="12">
    <source>
        <dbReference type="SAM" id="MobiDB-lite"/>
    </source>
</evidence>